<reference evidence="3" key="1">
    <citation type="submission" date="2020-11" db="EMBL/GenBank/DDBJ databases">
        <authorList>
            <consortium name="DOE Joint Genome Institute"/>
            <person name="Ahrendt S."/>
            <person name="Riley R."/>
            <person name="Andreopoulos W."/>
            <person name="Labutti K."/>
            <person name="Pangilinan J."/>
            <person name="Ruiz-Duenas F.J."/>
            <person name="Barrasa J.M."/>
            <person name="Sanchez-Garcia M."/>
            <person name="Camarero S."/>
            <person name="Miyauchi S."/>
            <person name="Serrano A."/>
            <person name="Linde D."/>
            <person name="Babiker R."/>
            <person name="Drula E."/>
            <person name="Ayuso-Fernandez I."/>
            <person name="Pacheco R."/>
            <person name="Padilla G."/>
            <person name="Ferreira P."/>
            <person name="Barriuso J."/>
            <person name="Kellner H."/>
            <person name="Castanera R."/>
            <person name="Alfaro M."/>
            <person name="Ramirez L."/>
            <person name="Pisabarro A.G."/>
            <person name="Kuo A."/>
            <person name="Tritt A."/>
            <person name="Lipzen A."/>
            <person name="He G."/>
            <person name="Yan M."/>
            <person name="Ng V."/>
            <person name="Cullen D."/>
            <person name="Martin F."/>
            <person name="Rosso M.-N."/>
            <person name="Henrissat B."/>
            <person name="Hibbett D."/>
            <person name="Martinez A.T."/>
            <person name="Grigoriev I.V."/>
        </authorList>
    </citation>
    <scope>NUCLEOTIDE SEQUENCE</scope>
    <source>
        <strain evidence="3">AH 40177</strain>
    </source>
</reference>
<name>A0A9P5Q5S8_9AGAR</name>
<keyword evidence="3" id="KW-0418">Kinase</keyword>
<evidence type="ECO:0000259" key="2">
    <source>
        <dbReference type="PROSITE" id="PS50011"/>
    </source>
</evidence>
<evidence type="ECO:0000313" key="3">
    <source>
        <dbReference type="EMBL" id="KAF9075133.1"/>
    </source>
</evidence>
<dbReference type="OrthoDB" id="4062651at2759"/>
<dbReference type="Gene3D" id="1.10.510.10">
    <property type="entry name" value="Transferase(Phosphotransferase) domain 1"/>
    <property type="match status" value="1"/>
</dbReference>
<dbReference type="PROSITE" id="PS50011">
    <property type="entry name" value="PROTEIN_KINASE_DOM"/>
    <property type="match status" value="1"/>
</dbReference>
<evidence type="ECO:0000256" key="1">
    <source>
        <dbReference type="SAM" id="MobiDB-lite"/>
    </source>
</evidence>
<comment type="caution">
    <text evidence="3">The sequence shown here is derived from an EMBL/GenBank/DDBJ whole genome shotgun (WGS) entry which is preliminary data.</text>
</comment>
<dbReference type="InterPro" id="IPR011009">
    <property type="entry name" value="Kinase-like_dom_sf"/>
</dbReference>
<dbReference type="EMBL" id="JADNRY010000010">
    <property type="protein sequence ID" value="KAF9075133.1"/>
    <property type="molecule type" value="Genomic_DNA"/>
</dbReference>
<dbReference type="GO" id="GO:0005634">
    <property type="term" value="C:nucleus"/>
    <property type="evidence" value="ECO:0007669"/>
    <property type="project" value="TreeGrafter"/>
</dbReference>
<dbReference type="PANTHER" id="PTHR44167">
    <property type="entry name" value="OVARIAN-SPECIFIC SERINE/THREONINE-PROTEIN KINASE LOK-RELATED"/>
    <property type="match status" value="1"/>
</dbReference>
<dbReference type="Pfam" id="PF00069">
    <property type="entry name" value="Pkinase"/>
    <property type="match status" value="1"/>
</dbReference>
<gene>
    <name evidence="3" type="ORF">BDP27DRAFT_1399036</name>
</gene>
<feature type="domain" description="Protein kinase" evidence="2">
    <location>
        <begin position="197"/>
        <end position="389"/>
    </location>
</feature>
<keyword evidence="4" id="KW-1185">Reference proteome</keyword>
<dbReference type="SUPFAM" id="SSF56112">
    <property type="entry name" value="Protein kinase-like (PK-like)"/>
    <property type="match status" value="1"/>
</dbReference>
<dbReference type="AlphaFoldDB" id="A0A9P5Q5S8"/>
<evidence type="ECO:0000313" key="4">
    <source>
        <dbReference type="Proteomes" id="UP000772434"/>
    </source>
</evidence>
<feature type="compositionally biased region" description="Basic and acidic residues" evidence="1">
    <location>
        <begin position="174"/>
        <end position="214"/>
    </location>
</feature>
<protein>
    <submittedName>
        <fullName evidence="3">Kinase-like domain-containing protein</fullName>
    </submittedName>
</protein>
<organism evidence="3 4">
    <name type="scientific">Rhodocollybia butyracea</name>
    <dbReference type="NCBI Taxonomy" id="206335"/>
    <lineage>
        <taxon>Eukaryota</taxon>
        <taxon>Fungi</taxon>
        <taxon>Dikarya</taxon>
        <taxon>Basidiomycota</taxon>
        <taxon>Agaricomycotina</taxon>
        <taxon>Agaricomycetes</taxon>
        <taxon>Agaricomycetidae</taxon>
        <taxon>Agaricales</taxon>
        <taxon>Marasmiineae</taxon>
        <taxon>Omphalotaceae</taxon>
        <taxon>Rhodocollybia</taxon>
    </lineage>
</organism>
<dbReference type="Proteomes" id="UP000772434">
    <property type="component" value="Unassembled WGS sequence"/>
</dbReference>
<dbReference type="InterPro" id="IPR000719">
    <property type="entry name" value="Prot_kinase_dom"/>
</dbReference>
<dbReference type="GO" id="GO:0005524">
    <property type="term" value="F:ATP binding"/>
    <property type="evidence" value="ECO:0007669"/>
    <property type="project" value="InterPro"/>
</dbReference>
<dbReference type="GO" id="GO:0004674">
    <property type="term" value="F:protein serine/threonine kinase activity"/>
    <property type="evidence" value="ECO:0007669"/>
    <property type="project" value="TreeGrafter"/>
</dbReference>
<keyword evidence="3" id="KW-0808">Transferase</keyword>
<dbReference type="PANTHER" id="PTHR44167:SF8">
    <property type="entry name" value="SERINE_THREONINE-PROTEIN KINASE RCK1"/>
    <property type="match status" value="1"/>
</dbReference>
<proteinExistence type="predicted"/>
<feature type="region of interest" description="Disordered" evidence="1">
    <location>
        <begin position="174"/>
        <end position="220"/>
    </location>
</feature>
<accession>A0A9P5Q5S8</accession>
<dbReference type="GO" id="GO:0044773">
    <property type="term" value="P:mitotic DNA damage checkpoint signaling"/>
    <property type="evidence" value="ECO:0007669"/>
    <property type="project" value="TreeGrafter"/>
</dbReference>
<sequence>MYSGFFVDLAKTLRTRQHKNIDDKLHLNAHDLPMHVWQPDLPLGRQVKLQPRSDCCLWKGFVPLWLCKFFSQDVNSWESLLMEGAYLVRMFATETDSLVLPLVYMDEYYNAKVTYMWREKTKVYYKFRIYDLSGYDDAPLFLSILYNLSDRDVSFDSKHAQAIIEAARAKQTERAFHPNRGEKRPHEDNDSAGDRSWKRKKNDGEGQPDNRRVATTEAGSSSVRLGKAAYRKDNIVTKEVQGIELQLMKEFIATKPHNIIHPIDICYKDSVSANVLLPALIILANACDDIVDHAFYSEINEFDEAFLKHMLSMSQDLARGLNFLHTTLSVAHRDIKPASLLLVPGSFTLVITDFDLAVKDEVQVRGMVGTIGYMAPGLYSCFTCFPSMG</sequence>